<sequence>MSTGNPCGVMKPPRTGPGDLQSLPTLPWTFTWPMSAAERLRLTTSCMYNQYQVTPCQATSYPYKANWQFRDHSSDALVHPCYVDMRGGPMNVYNVADKQPSQQPLVRNFPRHTKAHCHIYFSDMSPLSKVSLL</sequence>
<gene>
    <name evidence="2" type="ORF">ElyMa_004730800</name>
</gene>
<comment type="caution">
    <text evidence="2">The sequence shown here is derived from an EMBL/GenBank/DDBJ whole genome shotgun (WGS) entry which is preliminary data.</text>
</comment>
<name>A0AAV4IDJ0_9GAST</name>
<reference evidence="2 3" key="1">
    <citation type="journal article" date="2021" name="Elife">
        <title>Chloroplast acquisition without the gene transfer in kleptoplastic sea slugs, Plakobranchus ocellatus.</title>
        <authorList>
            <person name="Maeda T."/>
            <person name="Takahashi S."/>
            <person name="Yoshida T."/>
            <person name="Shimamura S."/>
            <person name="Takaki Y."/>
            <person name="Nagai Y."/>
            <person name="Toyoda A."/>
            <person name="Suzuki Y."/>
            <person name="Arimoto A."/>
            <person name="Ishii H."/>
            <person name="Satoh N."/>
            <person name="Nishiyama T."/>
            <person name="Hasebe M."/>
            <person name="Maruyama T."/>
            <person name="Minagawa J."/>
            <person name="Obokata J."/>
            <person name="Shigenobu S."/>
        </authorList>
    </citation>
    <scope>NUCLEOTIDE SEQUENCE [LARGE SCALE GENOMIC DNA]</scope>
</reference>
<evidence type="ECO:0000313" key="2">
    <source>
        <dbReference type="EMBL" id="GFS07419.1"/>
    </source>
</evidence>
<evidence type="ECO:0000313" key="3">
    <source>
        <dbReference type="Proteomes" id="UP000762676"/>
    </source>
</evidence>
<dbReference type="EMBL" id="BMAT01009499">
    <property type="protein sequence ID" value="GFS07419.1"/>
    <property type="molecule type" value="Genomic_DNA"/>
</dbReference>
<dbReference type="Proteomes" id="UP000762676">
    <property type="component" value="Unassembled WGS sequence"/>
</dbReference>
<feature type="region of interest" description="Disordered" evidence="1">
    <location>
        <begin position="1"/>
        <end position="20"/>
    </location>
</feature>
<keyword evidence="3" id="KW-1185">Reference proteome</keyword>
<accession>A0AAV4IDJ0</accession>
<organism evidence="2 3">
    <name type="scientific">Elysia marginata</name>
    <dbReference type="NCBI Taxonomy" id="1093978"/>
    <lineage>
        <taxon>Eukaryota</taxon>
        <taxon>Metazoa</taxon>
        <taxon>Spiralia</taxon>
        <taxon>Lophotrochozoa</taxon>
        <taxon>Mollusca</taxon>
        <taxon>Gastropoda</taxon>
        <taxon>Heterobranchia</taxon>
        <taxon>Euthyneura</taxon>
        <taxon>Panpulmonata</taxon>
        <taxon>Sacoglossa</taxon>
        <taxon>Placobranchoidea</taxon>
        <taxon>Plakobranchidae</taxon>
        <taxon>Elysia</taxon>
    </lineage>
</organism>
<proteinExistence type="predicted"/>
<dbReference type="AlphaFoldDB" id="A0AAV4IDJ0"/>
<protein>
    <submittedName>
        <fullName evidence="2">Uncharacterized protein</fullName>
    </submittedName>
</protein>
<evidence type="ECO:0000256" key="1">
    <source>
        <dbReference type="SAM" id="MobiDB-lite"/>
    </source>
</evidence>